<evidence type="ECO:0000256" key="5">
    <source>
        <dbReference type="ARBA" id="ARBA00023136"/>
    </source>
</evidence>
<keyword evidence="5 9" id="KW-0472">Membrane</keyword>
<protein>
    <recommendedName>
        <fullName evidence="10">Major facilitator superfamily (MFS) profile domain-containing protein</fullName>
    </recommendedName>
</protein>
<feature type="transmembrane region" description="Helical" evidence="9">
    <location>
        <begin position="570"/>
        <end position="588"/>
    </location>
</feature>
<keyword evidence="2" id="KW-1003">Cell membrane</keyword>
<dbReference type="Pfam" id="PF00083">
    <property type="entry name" value="Sugar_tr"/>
    <property type="match status" value="1"/>
</dbReference>
<dbReference type="InterPro" id="IPR005829">
    <property type="entry name" value="Sugar_transporter_CS"/>
</dbReference>
<feature type="transmembrane region" description="Helical" evidence="9">
    <location>
        <begin position="486"/>
        <end position="508"/>
    </location>
</feature>
<evidence type="ECO:0000256" key="8">
    <source>
        <dbReference type="SAM" id="MobiDB-lite"/>
    </source>
</evidence>
<organism evidence="11 12">
    <name type="scientific">Drosophila gunungcola</name>
    <name type="common">fruit fly</name>
    <dbReference type="NCBI Taxonomy" id="103775"/>
    <lineage>
        <taxon>Eukaryota</taxon>
        <taxon>Metazoa</taxon>
        <taxon>Ecdysozoa</taxon>
        <taxon>Arthropoda</taxon>
        <taxon>Hexapoda</taxon>
        <taxon>Insecta</taxon>
        <taxon>Pterygota</taxon>
        <taxon>Neoptera</taxon>
        <taxon>Endopterygota</taxon>
        <taxon>Diptera</taxon>
        <taxon>Brachycera</taxon>
        <taxon>Muscomorpha</taxon>
        <taxon>Ephydroidea</taxon>
        <taxon>Drosophilidae</taxon>
        <taxon>Drosophila</taxon>
        <taxon>Sophophora</taxon>
    </lineage>
</organism>
<comment type="similarity">
    <text evidence="7">Belongs to the major facilitator superfamily. Sugar transporter (TC 2.A.1.1) family. Trehalose transporter subfamily.</text>
</comment>
<dbReference type="InterPro" id="IPR044775">
    <property type="entry name" value="MFS_ERD6/Tret1-like"/>
</dbReference>
<feature type="compositionally biased region" description="Low complexity" evidence="8">
    <location>
        <begin position="44"/>
        <end position="57"/>
    </location>
</feature>
<reference evidence="11" key="1">
    <citation type="journal article" date="2023" name="Genome Biol. Evol.">
        <title>Long-read-based Genome Assembly of Drosophila gunungcola Reveals Fewer Chemosensory Genes in Flower-breeding Species.</title>
        <authorList>
            <person name="Negi A."/>
            <person name="Liao B.Y."/>
            <person name="Yeh S.D."/>
        </authorList>
    </citation>
    <scope>NUCLEOTIDE SEQUENCE</scope>
    <source>
        <strain evidence="11">Sukarami</strain>
    </source>
</reference>
<feature type="compositionally biased region" description="Basic and acidic residues" evidence="8">
    <location>
        <begin position="114"/>
        <end position="123"/>
    </location>
</feature>
<feature type="transmembrane region" description="Helical" evidence="9">
    <location>
        <begin position="750"/>
        <end position="775"/>
    </location>
</feature>
<dbReference type="PROSITE" id="PS00216">
    <property type="entry name" value="SUGAR_TRANSPORT_1"/>
    <property type="match status" value="2"/>
</dbReference>
<gene>
    <name evidence="11" type="ORF">M5D96_007453</name>
</gene>
<dbReference type="CDD" id="cd17358">
    <property type="entry name" value="MFS_GLUT6_8_Class3_like"/>
    <property type="match status" value="1"/>
</dbReference>
<dbReference type="SUPFAM" id="SSF103473">
    <property type="entry name" value="MFS general substrate transporter"/>
    <property type="match status" value="1"/>
</dbReference>
<name>A0A9P9YNS7_9MUSC</name>
<dbReference type="InterPro" id="IPR003663">
    <property type="entry name" value="Sugar/inositol_transpt"/>
</dbReference>
<proteinExistence type="inferred from homology"/>
<feature type="region of interest" description="Disordered" evidence="8">
    <location>
        <begin position="42"/>
        <end position="186"/>
    </location>
</feature>
<feature type="compositionally biased region" description="Polar residues" evidence="8">
    <location>
        <begin position="313"/>
        <end position="324"/>
    </location>
</feature>
<comment type="subcellular location">
    <subcellularLocation>
        <location evidence="1">Cell membrane</location>
        <topology evidence="1">Multi-pass membrane protein</topology>
    </subcellularLocation>
</comment>
<dbReference type="InterPro" id="IPR005828">
    <property type="entry name" value="MFS_sugar_transport-like"/>
</dbReference>
<evidence type="ECO:0000256" key="7">
    <source>
        <dbReference type="ARBA" id="ARBA00024348"/>
    </source>
</evidence>
<evidence type="ECO:0000313" key="12">
    <source>
        <dbReference type="Proteomes" id="UP001059596"/>
    </source>
</evidence>
<dbReference type="InterPro" id="IPR020846">
    <property type="entry name" value="MFS_dom"/>
</dbReference>
<feature type="transmembrane region" description="Helical" evidence="9">
    <location>
        <begin position="787"/>
        <end position="807"/>
    </location>
</feature>
<feature type="transmembrane region" description="Helical" evidence="9">
    <location>
        <begin position="454"/>
        <end position="474"/>
    </location>
</feature>
<feature type="transmembrane region" description="Helical" evidence="9">
    <location>
        <begin position="819"/>
        <end position="838"/>
    </location>
</feature>
<evidence type="ECO:0000256" key="2">
    <source>
        <dbReference type="ARBA" id="ARBA00022475"/>
    </source>
</evidence>
<feature type="transmembrane region" description="Helical" evidence="9">
    <location>
        <begin position="686"/>
        <end position="710"/>
    </location>
</feature>
<evidence type="ECO:0000313" key="11">
    <source>
        <dbReference type="EMBL" id="KAI8040028.1"/>
    </source>
</evidence>
<feature type="transmembrane region" description="Helical" evidence="9">
    <location>
        <begin position="717"/>
        <end position="738"/>
    </location>
</feature>
<evidence type="ECO:0000259" key="10">
    <source>
        <dbReference type="PROSITE" id="PS50850"/>
    </source>
</evidence>
<feature type="transmembrane region" description="Helical" evidence="9">
    <location>
        <begin position="514"/>
        <end position="531"/>
    </location>
</feature>
<evidence type="ECO:0000256" key="9">
    <source>
        <dbReference type="SAM" id="Phobius"/>
    </source>
</evidence>
<comment type="caution">
    <text evidence="11">The sequence shown here is derived from an EMBL/GenBank/DDBJ whole genome shotgun (WGS) entry which is preliminary data.</text>
</comment>
<feature type="region of interest" description="Disordered" evidence="8">
    <location>
        <begin position="310"/>
        <end position="329"/>
    </location>
</feature>
<evidence type="ECO:0000256" key="6">
    <source>
        <dbReference type="ARBA" id="ARBA00023180"/>
    </source>
</evidence>
<dbReference type="Proteomes" id="UP001059596">
    <property type="component" value="Unassembled WGS sequence"/>
</dbReference>
<dbReference type="PANTHER" id="PTHR48021">
    <property type="match status" value="1"/>
</dbReference>
<evidence type="ECO:0000256" key="1">
    <source>
        <dbReference type="ARBA" id="ARBA00004651"/>
    </source>
</evidence>
<dbReference type="PRINTS" id="PR00171">
    <property type="entry name" value="SUGRTRNSPORT"/>
</dbReference>
<keyword evidence="4 9" id="KW-1133">Transmembrane helix</keyword>
<sequence>MSGRDNRGAGGGGGGHQPLSSAMGKLKEKLTRVGDELGYHRVESNLSTSNTATSLDTILPEDPFLFPQVSPQRHPQTDDDINEPPTQQQPQRTPLRASGSLELTPLPPPPTSLEIREHRDRQQRGAQGDELQRSKQSLKGSRVSFERRDTGNSNSNTNNNTKAAESSDEDSFEEKRSGFQQQKATSVDHKGILKDLKHILANDNRRQFQAKKHVSLDVKGTRFLQDLLKESSSEEEFHKTRREFQGRKHQSLDPRVTFKLDKVLQGSSTDSDEEGDDPEHKRLIHRPKDITKPVIIDLKDLESESDEDFLTSRQHFQQQRSISTDSRKSRRLYEMDEMGNKRGENIRHAVPFVRQITEDGKPKLEVYRPTTNPIFIWTQRYISGMKILMRADTHVSFSVPVEEPKAICTFSQVLAALSVSLGSLVVGFVSAYTSPALVSMTDRNITSFEVTKEAGSWVGGIMPLAGLAGGIAGGPLIEYLGRRNTILATAVPFIVSSLLIACAVNVAMVLCGRFLAGFCVGIASLSLPVYLGETVQPEVRGTLGLLPTAFGNIGILLCFVAGSFMDWSMLAFLGAALPVPFLILMFLIPETPRWFVSRGREERARKALTWLRGKEADVEPELKGLMRSQADSDRQATQNTMLELLKRNNLKPLSISLGLMFFQQLSGINAVIFYTVQIFKDAGSTIDGNVCTIIVGVVNFLATFIGIVLIDRAGRKILLYVSNIAMILTLAVLGAFFYCKAHGPDVSHLGWLPLSCFVIYILGFSLGFGPIPWLMMGEILPAKIRGSAASVATAFNWSCTFVVTKTFADLTVALGAHGAFWLFGSICFVGLFFVIFYVPETQGKTLEDIERKMMGRVRRMSSVANIKPLSFNM</sequence>
<feature type="compositionally biased region" description="Low complexity" evidence="8">
    <location>
        <begin position="152"/>
        <end position="164"/>
    </location>
</feature>
<feature type="domain" description="Major facilitator superfamily (MFS) profile" evidence="10">
    <location>
        <begin position="415"/>
        <end position="842"/>
    </location>
</feature>
<feature type="transmembrane region" description="Helical" evidence="9">
    <location>
        <begin position="413"/>
        <end position="434"/>
    </location>
</feature>
<keyword evidence="12" id="KW-1185">Reference proteome</keyword>
<dbReference type="AlphaFoldDB" id="A0A9P9YNS7"/>
<dbReference type="InterPro" id="IPR036259">
    <property type="entry name" value="MFS_trans_sf"/>
</dbReference>
<feature type="transmembrane region" description="Helical" evidence="9">
    <location>
        <begin position="653"/>
        <end position="674"/>
    </location>
</feature>
<dbReference type="NCBIfam" id="TIGR00879">
    <property type="entry name" value="SP"/>
    <property type="match status" value="1"/>
</dbReference>
<feature type="region of interest" description="Disordered" evidence="8">
    <location>
        <begin position="263"/>
        <end position="286"/>
    </location>
</feature>
<evidence type="ECO:0000256" key="3">
    <source>
        <dbReference type="ARBA" id="ARBA00022692"/>
    </source>
</evidence>
<dbReference type="EMBL" id="JAMKOV010000005">
    <property type="protein sequence ID" value="KAI8040028.1"/>
    <property type="molecule type" value="Genomic_DNA"/>
</dbReference>
<dbReference type="GO" id="GO:0005886">
    <property type="term" value="C:plasma membrane"/>
    <property type="evidence" value="ECO:0007669"/>
    <property type="project" value="UniProtKB-SubCell"/>
</dbReference>
<dbReference type="FunFam" id="1.20.1250.20:FF:000055">
    <property type="entry name" value="Facilitated trehalose transporter Tret1-2 homolog"/>
    <property type="match status" value="1"/>
</dbReference>
<dbReference type="Gene3D" id="1.20.1250.20">
    <property type="entry name" value="MFS general substrate transporter like domains"/>
    <property type="match status" value="1"/>
</dbReference>
<dbReference type="InterPro" id="IPR050549">
    <property type="entry name" value="MFS_Trehalose_Transporter"/>
</dbReference>
<dbReference type="PROSITE" id="PS50850">
    <property type="entry name" value="MFS"/>
    <property type="match status" value="1"/>
</dbReference>
<feature type="region of interest" description="Disordered" evidence="8">
    <location>
        <begin position="1"/>
        <end position="29"/>
    </location>
</feature>
<feature type="transmembrane region" description="Helical" evidence="9">
    <location>
        <begin position="543"/>
        <end position="564"/>
    </location>
</feature>
<evidence type="ECO:0000256" key="4">
    <source>
        <dbReference type="ARBA" id="ARBA00022989"/>
    </source>
</evidence>
<feature type="compositionally biased region" description="Low complexity" evidence="8">
    <location>
        <begin position="84"/>
        <end position="104"/>
    </location>
</feature>
<keyword evidence="6" id="KW-0325">Glycoprotein</keyword>
<dbReference type="GO" id="GO:0051119">
    <property type="term" value="F:sugar transmembrane transporter activity"/>
    <property type="evidence" value="ECO:0007669"/>
    <property type="project" value="InterPro"/>
</dbReference>
<keyword evidence="3 9" id="KW-0812">Transmembrane</keyword>
<accession>A0A9P9YNS7</accession>
<dbReference type="PROSITE" id="PS00217">
    <property type="entry name" value="SUGAR_TRANSPORT_2"/>
    <property type="match status" value="1"/>
</dbReference>
<dbReference type="PANTHER" id="PTHR48021:SF96">
    <property type="entry name" value="FACILITATED TREHALOSE TRANSPORTER TRET1-1-RELATED"/>
    <property type="match status" value="1"/>
</dbReference>